<organism evidence="1 2">
    <name type="scientific">Caerostris extrusa</name>
    <name type="common">Bark spider</name>
    <name type="synonym">Caerostris bankana</name>
    <dbReference type="NCBI Taxonomy" id="172846"/>
    <lineage>
        <taxon>Eukaryota</taxon>
        <taxon>Metazoa</taxon>
        <taxon>Ecdysozoa</taxon>
        <taxon>Arthropoda</taxon>
        <taxon>Chelicerata</taxon>
        <taxon>Arachnida</taxon>
        <taxon>Araneae</taxon>
        <taxon>Araneomorphae</taxon>
        <taxon>Entelegynae</taxon>
        <taxon>Araneoidea</taxon>
        <taxon>Araneidae</taxon>
        <taxon>Caerostris</taxon>
    </lineage>
</organism>
<evidence type="ECO:0000313" key="1">
    <source>
        <dbReference type="EMBL" id="GIY48447.1"/>
    </source>
</evidence>
<dbReference type="Proteomes" id="UP001054945">
    <property type="component" value="Unassembled WGS sequence"/>
</dbReference>
<dbReference type="AlphaFoldDB" id="A0AAV4TUB9"/>
<evidence type="ECO:0000313" key="2">
    <source>
        <dbReference type="Proteomes" id="UP001054945"/>
    </source>
</evidence>
<dbReference type="EMBL" id="BPLR01011714">
    <property type="protein sequence ID" value="GIY48447.1"/>
    <property type="molecule type" value="Genomic_DNA"/>
</dbReference>
<sequence>MRPVTALANPLITEWAAWMLQRDLFQTLQVISPVQESGRILTSPLHSYRSSLKKERKNMINIHKPLGEMLKINTCKYLPRRVVLSCLMNSEKAVLIFHSKDFQSSRIFKGAANGRPGGRLELRKT</sequence>
<proteinExistence type="predicted"/>
<reference evidence="1 2" key="1">
    <citation type="submission" date="2021-06" db="EMBL/GenBank/DDBJ databases">
        <title>Caerostris extrusa draft genome.</title>
        <authorList>
            <person name="Kono N."/>
            <person name="Arakawa K."/>
        </authorList>
    </citation>
    <scope>NUCLEOTIDE SEQUENCE [LARGE SCALE GENOMIC DNA]</scope>
</reference>
<keyword evidence="2" id="KW-1185">Reference proteome</keyword>
<name>A0AAV4TUB9_CAEEX</name>
<protein>
    <submittedName>
        <fullName evidence="1">Uncharacterized protein</fullName>
    </submittedName>
</protein>
<gene>
    <name evidence="1" type="ORF">CEXT_259951</name>
</gene>
<comment type="caution">
    <text evidence="1">The sequence shown here is derived from an EMBL/GenBank/DDBJ whole genome shotgun (WGS) entry which is preliminary data.</text>
</comment>
<accession>A0AAV4TUB9</accession>